<evidence type="ECO:0000256" key="4">
    <source>
        <dbReference type="ARBA" id="ARBA00023163"/>
    </source>
</evidence>
<evidence type="ECO:0000256" key="3">
    <source>
        <dbReference type="ARBA" id="ARBA00023125"/>
    </source>
</evidence>
<dbReference type="InterPro" id="IPR036271">
    <property type="entry name" value="Tet_transcr_reg_TetR-rel_C_sf"/>
</dbReference>
<dbReference type="SUPFAM" id="SSF46689">
    <property type="entry name" value="Homeodomain-like"/>
    <property type="match status" value="1"/>
</dbReference>
<feature type="domain" description="HTH tetR-type" evidence="6">
    <location>
        <begin position="3"/>
        <end position="63"/>
    </location>
</feature>
<evidence type="ECO:0000256" key="1">
    <source>
        <dbReference type="ARBA" id="ARBA00022491"/>
    </source>
</evidence>
<keyword evidence="8" id="KW-1185">Reference proteome</keyword>
<dbReference type="Proteomes" id="UP000199529">
    <property type="component" value="Unassembled WGS sequence"/>
</dbReference>
<organism evidence="7 8">
    <name type="scientific">Saccharopolyspora shandongensis</name>
    <dbReference type="NCBI Taxonomy" id="418495"/>
    <lineage>
        <taxon>Bacteria</taxon>
        <taxon>Bacillati</taxon>
        <taxon>Actinomycetota</taxon>
        <taxon>Actinomycetes</taxon>
        <taxon>Pseudonocardiales</taxon>
        <taxon>Pseudonocardiaceae</taxon>
        <taxon>Saccharopolyspora</taxon>
    </lineage>
</organism>
<dbReference type="PANTHER" id="PTHR30055">
    <property type="entry name" value="HTH-TYPE TRANSCRIPTIONAL REGULATOR RUTR"/>
    <property type="match status" value="1"/>
</dbReference>
<keyword evidence="1" id="KW-0678">Repressor</keyword>
<evidence type="ECO:0000259" key="6">
    <source>
        <dbReference type="PROSITE" id="PS50977"/>
    </source>
</evidence>
<dbReference type="InterPro" id="IPR050109">
    <property type="entry name" value="HTH-type_TetR-like_transc_reg"/>
</dbReference>
<proteinExistence type="predicted"/>
<feature type="DNA-binding region" description="H-T-H motif" evidence="5">
    <location>
        <begin position="26"/>
        <end position="45"/>
    </location>
</feature>
<dbReference type="SUPFAM" id="SSF48498">
    <property type="entry name" value="Tetracyclin repressor-like, C-terminal domain"/>
    <property type="match status" value="1"/>
</dbReference>
<keyword evidence="2" id="KW-0805">Transcription regulation</keyword>
<sequence>MNKSRREEILAAALRLTYEQGVGALSVRSVAAAAGVGASTLRHYFPSQADLYQAVASQLVTHVLDDLDIADDSRDPATRLYDCLKQFVPQSDEQMQALTSWAELNRLALGGDAGVVEILKSGHRASEETLLRWFGTLAGQGHVAPADVDAHVTRVLALIDGLNLDLFLFPDRVDLAAARTALRWFAERIIS</sequence>
<dbReference type="GO" id="GO:0000976">
    <property type="term" value="F:transcription cis-regulatory region binding"/>
    <property type="evidence" value="ECO:0007669"/>
    <property type="project" value="TreeGrafter"/>
</dbReference>
<evidence type="ECO:0000313" key="7">
    <source>
        <dbReference type="EMBL" id="SDX37473.1"/>
    </source>
</evidence>
<evidence type="ECO:0000256" key="2">
    <source>
        <dbReference type="ARBA" id="ARBA00023015"/>
    </source>
</evidence>
<dbReference type="OrthoDB" id="9816296at2"/>
<name>A0A1H3B6E3_9PSEU</name>
<dbReference type="RefSeq" id="WP_093265369.1">
    <property type="nucleotide sequence ID" value="NZ_FNOK01000010.1"/>
</dbReference>
<evidence type="ECO:0000256" key="5">
    <source>
        <dbReference type="PROSITE-ProRule" id="PRU00335"/>
    </source>
</evidence>
<dbReference type="Gene3D" id="1.10.357.10">
    <property type="entry name" value="Tetracycline Repressor, domain 2"/>
    <property type="match status" value="1"/>
</dbReference>
<dbReference type="PANTHER" id="PTHR30055:SF234">
    <property type="entry name" value="HTH-TYPE TRANSCRIPTIONAL REGULATOR BETI"/>
    <property type="match status" value="1"/>
</dbReference>
<dbReference type="InterPro" id="IPR009057">
    <property type="entry name" value="Homeodomain-like_sf"/>
</dbReference>
<keyword evidence="3 5" id="KW-0238">DNA-binding</keyword>
<dbReference type="EMBL" id="FNOK01000010">
    <property type="protein sequence ID" value="SDX37473.1"/>
    <property type="molecule type" value="Genomic_DNA"/>
</dbReference>
<reference evidence="8" key="1">
    <citation type="submission" date="2016-10" db="EMBL/GenBank/DDBJ databases">
        <authorList>
            <person name="Varghese N."/>
            <person name="Submissions S."/>
        </authorList>
    </citation>
    <scope>NUCLEOTIDE SEQUENCE [LARGE SCALE GENOMIC DNA]</scope>
    <source>
        <strain evidence="8">CGMCC 4.3530</strain>
    </source>
</reference>
<protein>
    <submittedName>
        <fullName evidence="7">Transcriptional regulator, TetR family</fullName>
    </submittedName>
</protein>
<accession>A0A1H3B6E3</accession>
<dbReference type="InterPro" id="IPR001647">
    <property type="entry name" value="HTH_TetR"/>
</dbReference>
<keyword evidence="4" id="KW-0804">Transcription</keyword>
<evidence type="ECO:0000313" key="8">
    <source>
        <dbReference type="Proteomes" id="UP000199529"/>
    </source>
</evidence>
<dbReference type="Pfam" id="PF00440">
    <property type="entry name" value="TetR_N"/>
    <property type="match status" value="1"/>
</dbReference>
<dbReference type="Pfam" id="PF13977">
    <property type="entry name" value="TetR_C_6"/>
    <property type="match status" value="1"/>
</dbReference>
<dbReference type="AlphaFoldDB" id="A0A1H3B6E3"/>
<dbReference type="PRINTS" id="PR00455">
    <property type="entry name" value="HTHTETR"/>
</dbReference>
<dbReference type="GO" id="GO:0003700">
    <property type="term" value="F:DNA-binding transcription factor activity"/>
    <property type="evidence" value="ECO:0007669"/>
    <property type="project" value="TreeGrafter"/>
</dbReference>
<gene>
    <name evidence="7" type="ORF">SAMN05216215_101081</name>
</gene>
<dbReference type="PROSITE" id="PS50977">
    <property type="entry name" value="HTH_TETR_2"/>
    <property type="match status" value="1"/>
</dbReference>
<dbReference type="InterPro" id="IPR039538">
    <property type="entry name" value="BetI_C"/>
</dbReference>
<dbReference type="STRING" id="418495.SAMN05216215_101081"/>